<feature type="region of interest" description="Disordered" evidence="1">
    <location>
        <begin position="56"/>
        <end position="81"/>
    </location>
</feature>
<proteinExistence type="predicted"/>
<organism evidence="2">
    <name type="scientific">Tanacetum cinerariifolium</name>
    <name type="common">Dalmatian daisy</name>
    <name type="synonym">Chrysanthemum cinerariifolium</name>
    <dbReference type="NCBI Taxonomy" id="118510"/>
    <lineage>
        <taxon>Eukaryota</taxon>
        <taxon>Viridiplantae</taxon>
        <taxon>Streptophyta</taxon>
        <taxon>Embryophyta</taxon>
        <taxon>Tracheophyta</taxon>
        <taxon>Spermatophyta</taxon>
        <taxon>Magnoliopsida</taxon>
        <taxon>eudicotyledons</taxon>
        <taxon>Gunneridae</taxon>
        <taxon>Pentapetalae</taxon>
        <taxon>asterids</taxon>
        <taxon>campanulids</taxon>
        <taxon>Asterales</taxon>
        <taxon>Asteraceae</taxon>
        <taxon>Asteroideae</taxon>
        <taxon>Anthemideae</taxon>
        <taxon>Anthemidinae</taxon>
        <taxon>Tanacetum</taxon>
    </lineage>
</organism>
<gene>
    <name evidence="2" type="ORF">Tci_931877</name>
</gene>
<feature type="non-terminal residue" evidence="2">
    <location>
        <position position="81"/>
    </location>
</feature>
<dbReference type="EMBL" id="BKCJ011870970">
    <property type="protein sequence ID" value="GFD59908.1"/>
    <property type="molecule type" value="Genomic_DNA"/>
</dbReference>
<reference evidence="2" key="1">
    <citation type="journal article" date="2019" name="Sci. Rep.">
        <title>Draft genome of Tanacetum cinerariifolium, the natural source of mosquito coil.</title>
        <authorList>
            <person name="Yamashiro T."/>
            <person name="Shiraishi A."/>
            <person name="Satake H."/>
            <person name="Nakayama K."/>
        </authorList>
    </citation>
    <scope>NUCLEOTIDE SEQUENCE</scope>
</reference>
<feature type="non-terminal residue" evidence="2">
    <location>
        <position position="1"/>
    </location>
</feature>
<feature type="compositionally biased region" description="Acidic residues" evidence="1">
    <location>
        <begin position="56"/>
        <end position="66"/>
    </location>
</feature>
<evidence type="ECO:0000313" key="2">
    <source>
        <dbReference type="EMBL" id="GFD59908.1"/>
    </source>
</evidence>
<comment type="caution">
    <text evidence="2">The sequence shown here is derived from an EMBL/GenBank/DDBJ whole genome shotgun (WGS) entry which is preliminary data.</text>
</comment>
<evidence type="ECO:0000256" key="1">
    <source>
        <dbReference type="SAM" id="MobiDB-lite"/>
    </source>
</evidence>
<name>A0A699XPR1_TANCI</name>
<accession>A0A699XPR1</accession>
<dbReference type="AlphaFoldDB" id="A0A699XPR1"/>
<protein>
    <submittedName>
        <fullName evidence="2">Uncharacterized protein</fullName>
    </submittedName>
</protein>
<sequence>RTQKLILSEVSTQEPIVIEISNKVTIVEEVETQEPIVAEVGTQKLSVEDVVVEDYVSSEENGEDVEQGNGHEDESTFIDEQ</sequence>